<dbReference type="InterPro" id="IPR024478">
    <property type="entry name" value="HlyB_4HB_MCP"/>
</dbReference>
<dbReference type="SMART" id="SM00283">
    <property type="entry name" value="MA"/>
    <property type="match status" value="1"/>
</dbReference>
<dbReference type="EMBL" id="MDUX01000077">
    <property type="protein sequence ID" value="KAF7597922.1"/>
    <property type="molecule type" value="Genomic_DNA"/>
</dbReference>
<dbReference type="GO" id="GO:0016020">
    <property type="term" value="C:membrane"/>
    <property type="evidence" value="ECO:0007669"/>
    <property type="project" value="UniProtKB-SubCell"/>
</dbReference>
<evidence type="ECO:0000256" key="7">
    <source>
        <dbReference type="PROSITE-ProRule" id="PRU00284"/>
    </source>
</evidence>
<dbReference type="InterPro" id="IPR003660">
    <property type="entry name" value="HAMP_dom"/>
</dbReference>
<dbReference type="OrthoDB" id="9179351at2"/>
<evidence type="ECO:0000256" key="1">
    <source>
        <dbReference type="ARBA" id="ARBA00004141"/>
    </source>
</evidence>
<reference evidence="12 15" key="1">
    <citation type="submission" date="2016-08" db="EMBL/GenBank/DDBJ databases">
        <title>Candidatus Dactylopiibacterium carminicum genome sequence.</title>
        <authorList>
            <person name="Ramirez-Puebla S.T."/>
            <person name="Ormeno-Orrillo E."/>
            <person name="Vera-Ponce De Leon A."/>
            <person name="Luis L."/>
            <person name="Sanchez-Flores A."/>
            <person name="Monica R."/>
            <person name="Martinez-Romero E."/>
        </authorList>
    </citation>
    <scope>NUCLEOTIDE SEQUENCE [LARGE SCALE GENOMIC DNA]</scope>
    <source>
        <strain evidence="12">END1</strain>
    </source>
</reference>
<evidence type="ECO:0000256" key="6">
    <source>
        <dbReference type="ARBA" id="ARBA00029447"/>
    </source>
</evidence>
<dbReference type="Gene3D" id="1.10.287.950">
    <property type="entry name" value="Methyl-accepting chemotaxis protein"/>
    <property type="match status" value="1"/>
</dbReference>
<dbReference type="GO" id="GO:0006935">
    <property type="term" value="P:chemotaxis"/>
    <property type="evidence" value="ECO:0007669"/>
    <property type="project" value="UniProtKB-ARBA"/>
</dbReference>
<dbReference type="EMBL" id="NMRN01000080">
    <property type="protein sequence ID" value="PAS91489.1"/>
    <property type="molecule type" value="Genomic_DNA"/>
</dbReference>
<dbReference type="Pfam" id="PF12729">
    <property type="entry name" value="4HB_MCP_1"/>
    <property type="match status" value="1"/>
</dbReference>
<comment type="caution">
    <text evidence="13">The sequence shown here is derived from an EMBL/GenBank/DDBJ whole genome shotgun (WGS) entry which is preliminary data.</text>
</comment>
<dbReference type="PROSITE" id="PS50111">
    <property type="entry name" value="CHEMOTAXIS_TRANSDUC_2"/>
    <property type="match status" value="1"/>
</dbReference>
<evidence type="ECO:0000313" key="12">
    <source>
        <dbReference type="EMBL" id="KAF7597922.1"/>
    </source>
</evidence>
<dbReference type="Proteomes" id="UP000623509">
    <property type="component" value="Unassembled WGS sequence"/>
</dbReference>
<keyword evidence="2 9" id="KW-0812">Transmembrane</keyword>
<comment type="subcellular location">
    <subcellularLocation>
        <location evidence="1">Membrane</location>
        <topology evidence="1">Multi-pass membrane protein</topology>
    </subcellularLocation>
</comment>
<dbReference type="AlphaFoldDB" id="A0A272EN20"/>
<comment type="similarity">
    <text evidence="6">Belongs to the methyl-accepting chemotaxis (MCP) protein family.</text>
</comment>
<dbReference type="FunFam" id="1.10.287.950:FF:000001">
    <property type="entry name" value="Methyl-accepting chemotaxis sensory transducer"/>
    <property type="match status" value="1"/>
</dbReference>
<dbReference type="PANTHER" id="PTHR32089">
    <property type="entry name" value="METHYL-ACCEPTING CHEMOTAXIS PROTEIN MCPB"/>
    <property type="match status" value="1"/>
</dbReference>
<evidence type="ECO:0000259" key="11">
    <source>
        <dbReference type="PROSITE" id="PS50885"/>
    </source>
</evidence>
<name>A0A272EN20_9RHOO</name>
<dbReference type="GO" id="GO:0007165">
    <property type="term" value="P:signal transduction"/>
    <property type="evidence" value="ECO:0007669"/>
    <property type="project" value="UniProtKB-KW"/>
</dbReference>
<evidence type="ECO:0000256" key="4">
    <source>
        <dbReference type="ARBA" id="ARBA00023136"/>
    </source>
</evidence>
<dbReference type="PROSITE" id="PS50885">
    <property type="entry name" value="HAMP"/>
    <property type="match status" value="1"/>
</dbReference>
<dbReference type="Proteomes" id="UP000216107">
    <property type="component" value="Unassembled WGS sequence"/>
</dbReference>
<evidence type="ECO:0000313" key="14">
    <source>
        <dbReference type="Proteomes" id="UP000216107"/>
    </source>
</evidence>
<dbReference type="SMART" id="SM00304">
    <property type="entry name" value="HAMP"/>
    <property type="match status" value="1"/>
</dbReference>
<feature type="domain" description="HAMP" evidence="11">
    <location>
        <begin position="208"/>
        <end position="261"/>
    </location>
</feature>
<dbReference type="RefSeq" id="WP_095525854.1">
    <property type="nucleotide sequence ID" value="NZ_MDUX01000077.1"/>
</dbReference>
<keyword evidence="5 7" id="KW-0807">Transducer</keyword>
<dbReference type="InterPro" id="IPR004089">
    <property type="entry name" value="MCPsignal_dom"/>
</dbReference>
<feature type="transmembrane region" description="Helical" evidence="9">
    <location>
        <begin position="186"/>
        <end position="206"/>
    </location>
</feature>
<gene>
    <name evidence="12" type="ORF">BGI27_16125</name>
    <name evidence="13" type="ORF">CGU29_16115</name>
</gene>
<keyword evidence="15" id="KW-1185">Reference proteome</keyword>
<keyword evidence="3 9" id="KW-1133">Transmembrane helix</keyword>
<dbReference type="PANTHER" id="PTHR32089:SF119">
    <property type="entry name" value="METHYL-ACCEPTING CHEMOTAXIS PROTEIN CTPL"/>
    <property type="match status" value="1"/>
</dbReference>
<keyword evidence="4 9" id="KW-0472">Membrane</keyword>
<dbReference type="SUPFAM" id="SSF58104">
    <property type="entry name" value="Methyl-accepting chemotaxis protein (MCP) signaling domain"/>
    <property type="match status" value="1"/>
</dbReference>
<accession>A0A272EN20</accession>
<reference evidence="13 14" key="2">
    <citation type="submission" date="2017-07" db="EMBL/GenBank/DDBJ databases">
        <title>Candidatus Dactylopiibacterium carminicum, a nitrogen-fixing symbiont of the cochineal insect Dactylopius coccus and Dactylopius opuntiae (Hemiptera: Coccoidea: Dactylopiidae).</title>
        <authorList>
            <person name="Vera A."/>
        </authorList>
    </citation>
    <scope>NUCLEOTIDE SEQUENCE [LARGE SCALE GENOMIC DNA]</scope>
    <source>
        <strain evidence="13 14">NFDCM</strain>
    </source>
</reference>
<feature type="domain" description="Methyl-accepting transducer" evidence="10">
    <location>
        <begin position="266"/>
        <end position="502"/>
    </location>
</feature>
<evidence type="ECO:0000256" key="8">
    <source>
        <dbReference type="SAM" id="MobiDB-lite"/>
    </source>
</evidence>
<organism evidence="13 14">
    <name type="scientific">Candidatus Dactylopiibacterium carminicum</name>
    <dbReference type="NCBI Taxonomy" id="857335"/>
    <lineage>
        <taxon>Bacteria</taxon>
        <taxon>Pseudomonadati</taxon>
        <taxon>Pseudomonadota</taxon>
        <taxon>Betaproteobacteria</taxon>
        <taxon>Rhodocyclales</taxon>
        <taxon>Rhodocyclaceae</taxon>
        <taxon>Candidatus Dactylopiibacterium</taxon>
    </lineage>
</organism>
<dbReference type="Pfam" id="PF00015">
    <property type="entry name" value="MCPsignal"/>
    <property type="match status" value="1"/>
</dbReference>
<evidence type="ECO:0000313" key="15">
    <source>
        <dbReference type="Proteomes" id="UP000623509"/>
    </source>
</evidence>
<evidence type="ECO:0000259" key="10">
    <source>
        <dbReference type="PROSITE" id="PS50111"/>
    </source>
</evidence>
<dbReference type="CDD" id="cd11386">
    <property type="entry name" value="MCP_signal"/>
    <property type="match status" value="1"/>
</dbReference>
<dbReference type="CDD" id="cd06225">
    <property type="entry name" value="HAMP"/>
    <property type="match status" value="1"/>
</dbReference>
<evidence type="ECO:0000256" key="3">
    <source>
        <dbReference type="ARBA" id="ARBA00022989"/>
    </source>
</evidence>
<evidence type="ECO:0000256" key="5">
    <source>
        <dbReference type="ARBA" id="ARBA00023224"/>
    </source>
</evidence>
<evidence type="ECO:0000256" key="9">
    <source>
        <dbReference type="SAM" id="Phobius"/>
    </source>
</evidence>
<feature type="compositionally biased region" description="Low complexity" evidence="8">
    <location>
        <begin position="277"/>
        <end position="299"/>
    </location>
</feature>
<feature type="region of interest" description="Disordered" evidence="8">
    <location>
        <begin position="267"/>
        <end position="299"/>
    </location>
</feature>
<sequence length="538" mass="58213">MNTSISLRLKLILALATVVTVLVGLVGMHNTRKLSDALALAHGNTALKIRELDEVIAQTLRLRVHVLNHFIKPSEAERKKVEDQAKKSAESMWKHIDTYEKLIQDDREKALLAQDKTALHAFDKAMLAAFAGTNSGDPDIARKAIGAFIKVSADAKTVTDEHRRFQDQLIQEANDAAEQYTRRLKLLSWLIIGLGAAAVLSLGLMLERTIRRSIQNVCQAVSLVERERDFRIRIPARGKDELSRMAEDLNRLLGTMQESLRQISASATEVAGKSNDMAESAQQVAQASAQQSESATSMASAVEEMTVSISHIGDRAAEANQLSGTSGQLAREGGQVIGQTVQDINEIAGTVTQTSESIRKLETESERISSVIAVIREVADQTNLLALNAAIEAARAGEQGRGFAVVADEVRKLAERTAHSTQEIATIIDAVRNGAKDAVAGMQLAVERVEDGVGRAENANQSIQKISQTSAEAVGMVREITDAIREQSSASISIAQQVERIAQMAEVSNTAAHGSARTAHELHALASSMQQIVQGYRI</sequence>
<protein>
    <submittedName>
        <fullName evidence="12 13">Chemotaxis protein</fullName>
    </submittedName>
</protein>
<evidence type="ECO:0000256" key="2">
    <source>
        <dbReference type="ARBA" id="ARBA00022692"/>
    </source>
</evidence>
<evidence type="ECO:0000313" key="13">
    <source>
        <dbReference type="EMBL" id="PAS91489.1"/>
    </source>
</evidence>
<proteinExistence type="inferred from homology"/>